<dbReference type="EMBL" id="KL197769">
    <property type="protein sequence ID" value="KDQ49948.1"/>
    <property type="molecule type" value="Genomic_DNA"/>
</dbReference>
<reference evidence="2" key="1">
    <citation type="journal article" date="2014" name="Proc. Natl. Acad. Sci. U.S.A.">
        <title>Extensive sampling of basidiomycete genomes demonstrates inadequacy of the white-rot/brown-rot paradigm for wood decay fungi.</title>
        <authorList>
            <person name="Riley R."/>
            <person name="Salamov A.A."/>
            <person name="Brown D.W."/>
            <person name="Nagy L.G."/>
            <person name="Floudas D."/>
            <person name="Held B.W."/>
            <person name="Levasseur A."/>
            <person name="Lombard V."/>
            <person name="Morin E."/>
            <person name="Otillar R."/>
            <person name="Lindquist E.A."/>
            <person name="Sun H."/>
            <person name="LaButti K.M."/>
            <person name="Schmutz J."/>
            <person name="Jabbour D."/>
            <person name="Luo H."/>
            <person name="Baker S.E."/>
            <person name="Pisabarro A.G."/>
            <person name="Walton J.D."/>
            <person name="Blanchette R.A."/>
            <person name="Henrissat B."/>
            <person name="Martin F."/>
            <person name="Cullen D."/>
            <person name="Hibbett D.S."/>
            <person name="Grigoriev I.V."/>
        </authorList>
    </citation>
    <scope>NUCLEOTIDE SEQUENCE [LARGE SCALE GENOMIC DNA]</scope>
    <source>
        <strain evidence="2">MUCL 33604</strain>
    </source>
</reference>
<gene>
    <name evidence="1" type="ORF">JAAARDRAFT_712668</name>
</gene>
<feature type="non-terminal residue" evidence="1">
    <location>
        <position position="1"/>
    </location>
</feature>
<evidence type="ECO:0000313" key="1">
    <source>
        <dbReference type="EMBL" id="KDQ49948.1"/>
    </source>
</evidence>
<dbReference type="OrthoDB" id="3246013at2759"/>
<protein>
    <submittedName>
        <fullName evidence="1">Uncharacterized protein</fullName>
    </submittedName>
</protein>
<sequence>RTSTEGTFKDHLVTWVEHSVVRYVKNIKHFGSSNGLCSSITESKHIPAVKKPWRRSNRSNPLGQMICTNIRLSKLAAARVEFGRRGMLESGSGLAEESGITEAVGMIDRPLGEDREVLDKMRRMWIFVRRLVLGWEQGKHTPARYIFSLMNSISHYSLNSSTVSLSINSIPTTWWTLPISLSTNVPSYGGVSMFNNASATFYAPRERSGPAGMRKEIIQASPAWQQSYPLRHRSRSTRP</sequence>
<organism evidence="1 2">
    <name type="scientific">Jaapia argillacea MUCL 33604</name>
    <dbReference type="NCBI Taxonomy" id="933084"/>
    <lineage>
        <taxon>Eukaryota</taxon>
        <taxon>Fungi</taxon>
        <taxon>Dikarya</taxon>
        <taxon>Basidiomycota</taxon>
        <taxon>Agaricomycotina</taxon>
        <taxon>Agaricomycetes</taxon>
        <taxon>Agaricomycetidae</taxon>
        <taxon>Jaapiales</taxon>
        <taxon>Jaapiaceae</taxon>
        <taxon>Jaapia</taxon>
    </lineage>
</organism>
<dbReference type="AlphaFoldDB" id="A0A067P4Z2"/>
<accession>A0A067P4Z2</accession>
<proteinExistence type="predicted"/>
<evidence type="ECO:0000313" key="2">
    <source>
        <dbReference type="Proteomes" id="UP000027265"/>
    </source>
</evidence>
<dbReference type="HOGENOM" id="CLU_1170795_0_0_1"/>
<keyword evidence="2" id="KW-1185">Reference proteome</keyword>
<dbReference type="InParanoid" id="A0A067P4Z2"/>
<name>A0A067P4Z2_9AGAM</name>
<dbReference type="Proteomes" id="UP000027265">
    <property type="component" value="Unassembled WGS sequence"/>
</dbReference>